<keyword evidence="4 6" id="KW-1133">Transmembrane helix</keyword>
<dbReference type="EMBL" id="LOEE01000026">
    <property type="protein sequence ID" value="KXG76596.1"/>
    <property type="molecule type" value="Genomic_DNA"/>
</dbReference>
<reference evidence="8 9" key="1">
    <citation type="submission" date="2015-12" db="EMBL/GenBank/DDBJ databases">
        <title>Draft genome sequence of the thermoanaerobe Thermotalea metallivorans, an isolate from the runoff channel of the Great Artesian Basin, Australia.</title>
        <authorList>
            <person name="Patel B.K."/>
        </authorList>
    </citation>
    <scope>NUCLEOTIDE SEQUENCE [LARGE SCALE GENOMIC DNA]</scope>
    <source>
        <strain evidence="8 9">B2-1</strain>
    </source>
</reference>
<evidence type="ECO:0000256" key="2">
    <source>
        <dbReference type="ARBA" id="ARBA00007362"/>
    </source>
</evidence>
<dbReference type="PANTHER" id="PTHR22911:SF6">
    <property type="entry name" value="SOLUTE CARRIER FAMILY 35 MEMBER G1"/>
    <property type="match status" value="1"/>
</dbReference>
<evidence type="ECO:0000313" key="9">
    <source>
        <dbReference type="Proteomes" id="UP000070456"/>
    </source>
</evidence>
<dbReference type="RefSeq" id="WP_068555299.1">
    <property type="nucleotide sequence ID" value="NZ_LOEE01000026.1"/>
</dbReference>
<feature type="transmembrane region" description="Helical" evidence="6">
    <location>
        <begin position="233"/>
        <end position="252"/>
    </location>
</feature>
<feature type="transmembrane region" description="Helical" evidence="6">
    <location>
        <begin position="258"/>
        <end position="276"/>
    </location>
</feature>
<feature type="transmembrane region" description="Helical" evidence="6">
    <location>
        <begin position="66"/>
        <end position="83"/>
    </location>
</feature>
<organism evidence="8 9">
    <name type="scientific">Thermotalea metallivorans</name>
    <dbReference type="NCBI Taxonomy" id="520762"/>
    <lineage>
        <taxon>Bacteria</taxon>
        <taxon>Bacillati</taxon>
        <taxon>Bacillota</taxon>
        <taxon>Clostridia</taxon>
        <taxon>Peptostreptococcales</taxon>
        <taxon>Thermotaleaceae</taxon>
        <taxon>Thermotalea</taxon>
    </lineage>
</organism>
<dbReference type="SUPFAM" id="SSF103481">
    <property type="entry name" value="Multidrug resistance efflux transporter EmrE"/>
    <property type="match status" value="2"/>
</dbReference>
<dbReference type="OrthoDB" id="5148831at2"/>
<feature type="transmembrane region" description="Helical" evidence="6">
    <location>
        <begin position="119"/>
        <end position="135"/>
    </location>
</feature>
<dbReference type="STRING" id="520762.AN619_09210"/>
<gene>
    <name evidence="8" type="ORF">AN619_09210</name>
</gene>
<evidence type="ECO:0000256" key="3">
    <source>
        <dbReference type="ARBA" id="ARBA00022692"/>
    </source>
</evidence>
<comment type="caution">
    <text evidence="8">The sequence shown here is derived from an EMBL/GenBank/DDBJ whole genome shotgun (WGS) entry which is preliminary data.</text>
</comment>
<sequence>MNYCSKGIFYLLLSSFFFSIMAIAVKSIPEIPIAEKIFFRNILGVIISAIILYKNKENFLGNNRKLLLARSFLGVSGVATYYYTIGKLPLSDAVILNKLSPFFVILLAYIFLDERIKKLQIPAFIIAILGTVFVIKPQFDYTFLPSMIAILSAFFAAGAYILIRQLQKTDTTHVIVFHFCLFSSLATIPFMAAGQFVYPDLKQLATLIVIGLSATTAQIFMTHSYKYAPATRLTIYNYADIIFSTIFGMLLWAEFPDLLSITGGFLIIIAGIINYFSSVQDDQAYSASSPEHQN</sequence>
<feature type="transmembrane region" description="Helical" evidence="6">
    <location>
        <begin position="37"/>
        <end position="54"/>
    </location>
</feature>
<dbReference type="PATRIC" id="fig|520762.4.peg.1029"/>
<feature type="transmembrane region" description="Helical" evidence="6">
    <location>
        <begin position="7"/>
        <end position="25"/>
    </location>
</feature>
<evidence type="ECO:0000256" key="6">
    <source>
        <dbReference type="SAM" id="Phobius"/>
    </source>
</evidence>
<feature type="transmembrane region" description="Helical" evidence="6">
    <location>
        <begin position="95"/>
        <end position="112"/>
    </location>
</feature>
<feature type="domain" description="EamA" evidence="7">
    <location>
        <begin position="147"/>
        <end position="272"/>
    </location>
</feature>
<dbReference type="Pfam" id="PF00892">
    <property type="entry name" value="EamA"/>
    <property type="match status" value="2"/>
</dbReference>
<dbReference type="PANTHER" id="PTHR22911">
    <property type="entry name" value="ACYL-MALONYL CONDENSING ENZYME-RELATED"/>
    <property type="match status" value="1"/>
</dbReference>
<feature type="transmembrane region" description="Helical" evidence="6">
    <location>
        <begin position="175"/>
        <end position="198"/>
    </location>
</feature>
<evidence type="ECO:0000256" key="4">
    <source>
        <dbReference type="ARBA" id="ARBA00022989"/>
    </source>
</evidence>
<name>A0A140L7S1_9FIRM</name>
<dbReference type="Proteomes" id="UP000070456">
    <property type="component" value="Unassembled WGS sequence"/>
</dbReference>
<feature type="transmembrane region" description="Helical" evidence="6">
    <location>
        <begin position="141"/>
        <end position="163"/>
    </location>
</feature>
<dbReference type="InterPro" id="IPR037185">
    <property type="entry name" value="EmrE-like"/>
</dbReference>
<comment type="subcellular location">
    <subcellularLocation>
        <location evidence="1">Membrane</location>
        <topology evidence="1">Multi-pass membrane protein</topology>
    </subcellularLocation>
</comment>
<protein>
    <recommendedName>
        <fullName evidence="7">EamA domain-containing protein</fullName>
    </recommendedName>
</protein>
<keyword evidence="5 6" id="KW-0472">Membrane</keyword>
<dbReference type="InterPro" id="IPR000620">
    <property type="entry name" value="EamA_dom"/>
</dbReference>
<evidence type="ECO:0000259" key="7">
    <source>
        <dbReference type="Pfam" id="PF00892"/>
    </source>
</evidence>
<accession>A0A140L7S1</accession>
<dbReference type="GO" id="GO:0016020">
    <property type="term" value="C:membrane"/>
    <property type="evidence" value="ECO:0007669"/>
    <property type="project" value="UniProtKB-SubCell"/>
</dbReference>
<dbReference type="AlphaFoldDB" id="A0A140L7S1"/>
<feature type="transmembrane region" description="Helical" evidence="6">
    <location>
        <begin position="204"/>
        <end position="221"/>
    </location>
</feature>
<evidence type="ECO:0000313" key="8">
    <source>
        <dbReference type="EMBL" id="KXG76596.1"/>
    </source>
</evidence>
<keyword evidence="3 6" id="KW-0812">Transmembrane</keyword>
<evidence type="ECO:0000256" key="1">
    <source>
        <dbReference type="ARBA" id="ARBA00004141"/>
    </source>
</evidence>
<keyword evidence="9" id="KW-1185">Reference proteome</keyword>
<evidence type="ECO:0000256" key="5">
    <source>
        <dbReference type="ARBA" id="ARBA00023136"/>
    </source>
</evidence>
<feature type="domain" description="EamA" evidence="7">
    <location>
        <begin position="6"/>
        <end position="135"/>
    </location>
</feature>
<comment type="similarity">
    <text evidence="2">Belongs to the EamA transporter family.</text>
</comment>
<proteinExistence type="inferred from homology"/>